<evidence type="ECO:0000256" key="1">
    <source>
        <dbReference type="ARBA" id="ARBA00000085"/>
    </source>
</evidence>
<keyword evidence="3 12" id="KW-0597">Phosphoprotein</keyword>
<dbReference type="GO" id="GO:0003700">
    <property type="term" value="F:DNA-binding transcription factor activity"/>
    <property type="evidence" value="ECO:0007669"/>
    <property type="project" value="InterPro"/>
</dbReference>
<dbReference type="SUPFAM" id="SSF55874">
    <property type="entry name" value="ATPase domain of HSP90 chaperone/DNA topoisomerase II/histidine kinase"/>
    <property type="match status" value="1"/>
</dbReference>
<evidence type="ECO:0000256" key="13">
    <source>
        <dbReference type="SAM" id="SignalP"/>
    </source>
</evidence>
<dbReference type="InterPro" id="IPR018060">
    <property type="entry name" value="HTH_AraC"/>
</dbReference>
<evidence type="ECO:0000256" key="8">
    <source>
        <dbReference type="ARBA" id="ARBA00023012"/>
    </source>
</evidence>
<feature type="domain" description="Response regulatory" evidence="16">
    <location>
        <begin position="1140"/>
        <end position="1255"/>
    </location>
</feature>
<keyword evidence="13" id="KW-0732">Signal</keyword>
<dbReference type="InterPro" id="IPR003661">
    <property type="entry name" value="HisK_dim/P_dom"/>
</dbReference>
<dbReference type="PANTHER" id="PTHR43547:SF2">
    <property type="entry name" value="HYBRID SIGNAL TRANSDUCTION HISTIDINE KINASE C"/>
    <property type="match status" value="1"/>
</dbReference>
<evidence type="ECO:0000313" key="17">
    <source>
        <dbReference type="EMBL" id="PKD43333.1"/>
    </source>
</evidence>
<keyword evidence="18" id="KW-1185">Reference proteome</keyword>
<dbReference type="PANTHER" id="PTHR43547">
    <property type="entry name" value="TWO-COMPONENT HISTIDINE KINASE"/>
    <property type="match status" value="1"/>
</dbReference>
<dbReference type="CDD" id="cd00082">
    <property type="entry name" value="HisKA"/>
    <property type="match status" value="1"/>
</dbReference>
<dbReference type="InterPro" id="IPR003594">
    <property type="entry name" value="HATPase_dom"/>
</dbReference>
<keyword evidence="5" id="KW-0547">Nucleotide-binding</keyword>
<dbReference type="Pfam" id="PF02518">
    <property type="entry name" value="HATPase_c"/>
    <property type="match status" value="1"/>
</dbReference>
<sequence>MFKRISSLALILSFLSGTLYGQIDHDETGSVHLIGSQSPEYISEQWTTKNGLPINHVNQVYQTPDGFIWLATFTGLLRFDGVTFKEFNSGNTPALPSNRIIAIQPGAGNSFWINSEQGHLILYENGEFTSFDERLSSDLTSGSVNNRIFIQQDGLQTWIATKNGLFLYRKNEISSFKPEIFKNKSITALHLSRDNHILIHDSDGYLWTIGTEREIVESIKTPGISGASHIFENQEGSVWVTRNEIARIDSNGYQTISTPDDFKKDWDQLHPYYLSIKEVNEGQLFVMSLNGLLEIEDNTLTPVDFIDYQSYGSLPEFLGHSFTKCPDSSVWTIVENRVYKNGELEFRTGANGKTIYCDREDNLWVSTMRDGLFRYRKSIFQNITFEHTNNIFYGVFSDSYNTLWAGGFFSDLTQIDISGQIFDVVNRKNEGTTATFFESSDGTIWNGYHYCKPENRTEAGACLDFERVDELLGKNVFTVLEDSNNRMWFGTNEGLFRLENGEIKPIPAFHRNVYHLVRYLIETDDGTIWMATNGNGVLRYKDDLFEAFSVDQGLSSNNIRALVADSLGYIWIVSEDRGLNRLNLETGEIKVIRKADGLFDDGLHNMIPDDRGRMWISTNRGIFWVPLKQLHDFADGKRSEVQSVSYNDRDGMLNREANGGFQNTGFKSEDGRLYFTTQEGIVMIDPDQIDLNYPVPDVIIEEIISDNKTGLITSGVTSLKNDQRSFTIKYSAPFFSAPERLRFQYMLEGFDQNWINVDSRREAIYTNVPAGEYQFLVQVDLGENQSRSVAASHAVVISPYFYETAWFPILIILTFGLLIAYGYRLRLRQLIKREAILGKLVERRTEDLRSEKIKTEQQAEQLKILANEKNRFFANISHEFRTPLTLTIGPLTDLKIGKYGGLPPVAKQQIELSLRNARRLLRLVGQLMDLARLEDKKFDLTLQTGNLCRYLKTLSEPFEAAAIQKQIDFRVILPEKPIYVEFDPGHFDKIVANLLSNAFKFTSENGTITLQIISQADQARISVSDTGSGIEPQYIPHLFDRFYQIQKSEMQPGSGIGLSLAKELIELHGGQIRVESEVGVGSVFTLSMPLATANTNGITFRTSSNISSDILEEQAVLDSAEQVVNNDLDDLNDSHNMLKTILIVDDHSDIRAYLKRHLEELYNIIEASSGNEAIALLNQHLPDLVISDVMMSDGDGFSLLSYIRSEPEMDFLPVILLTARAEAEDKLSGLNIGANDYITKPFSIREVLARLKNIFDQQKRLAQQIKNGRPVNGTKIHHDTVSAQSTDQQFLTTVKTVIQEELSDENFTVEELSEKVNQSRSNLHRRLTKLTGETPSALIRRIRLELGAQLLAQNAGTVSEIAYSTGFKNVAHFSRVFKEHYSQTPTEFAQSQEKEMT</sequence>
<dbReference type="PROSITE" id="PS00041">
    <property type="entry name" value="HTH_ARAC_FAMILY_1"/>
    <property type="match status" value="1"/>
</dbReference>
<dbReference type="EMBL" id="PISP01000003">
    <property type="protein sequence ID" value="PKD43333.1"/>
    <property type="molecule type" value="Genomic_DNA"/>
</dbReference>
<dbReference type="InterPro" id="IPR013783">
    <property type="entry name" value="Ig-like_fold"/>
</dbReference>
<evidence type="ECO:0000256" key="12">
    <source>
        <dbReference type="PROSITE-ProRule" id="PRU00169"/>
    </source>
</evidence>
<dbReference type="GO" id="GO:0000155">
    <property type="term" value="F:phosphorelay sensor kinase activity"/>
    <property type="evidence" value="ECO:0007669"/>
    <property type="project" value="InterPro"/>
</dbReference>
<keyword evidence="8" id="KW-0902">Two-component regulatory system</keyword>
<dbReference type="Proteomes" id="UP000233398">
    <property type="component" value="Unassembled WGS sequence"/>
</dbReference>
<dbReference type="SMART" id="SM00387">
    <property type="entry name" value="HATPase_c"/>
    <property type="match status" value="1"/>
</dbReference>
<dbReference type="Pfam" id="PF07494">
    <property type="entry name" value="Reg_prop"/>
    <property type="match status" value="2"/>
</dbReference>
<evidence type="ECO:0000256" key="3">
    <source>
        <dbReference type="ARBA" id="ARBA00022553"/>
    </source>
</evidence>
<evidence type="ECO:0000256" key="6">
    <source>
        <dbReference type="ARBA" id="ARBA00022777"/>
    </source>
</evidence>
<dbReference type="OrthoDB" id="9797097at2"/>
<feature type="signal peptide" evidence="13">
    <location>
        <begin position="1"/>
        <end position="21"/>
    </location>
</feature>
<dbReference type="InterPro" id="IPR005467">
    <property type="entry name" value="His_kinase_dom"/>
</dbReference>
<comment type="caution">
    <text evidence="17">The sequence shown here is derived from an EMBL/GenBank/DDBJ whole genome shotgun (WGS) entry which is preliminary data.</text>
</comment>
<dbReference type="SUPFAM" id="SSF47384">
    <property type="entry name" value="Homodimeric domain of signal transducing histidine kinase"/>
    <property type="match status" value="1"/>
</dbReference>
<dbReference type="Gene3D" id="3.30.565.10">
    <property type="entry name" value="Histidine kinase-like ATPase, C-terminal domain"/>
    <property type="match status" value="1"/>
</dbReference>
<dbReference type="SUPFAM" id="SSF52172">
    <property type="entry name" value="CheY-like"/>
    <property type="match status" value="1"/>
</dbReference>
<dbReference type="Gene3D" id="2.130.10.10">
    <property type="entry name" value="YVTN repeat-like/Quinoprotein amine dehydrogenase"/>
    <property type="match status" value="2"/>
</dbReference>
<dbReference type="PROSITE" id="PS50109">
    <property type="entry name" value="HIS_KIN"/>
    <property type="match status" value="1"/>
</dbReference>
<evidence type="ECO:0000256" key="9">
    <source>
        <dbReference type="ARBA" id="ARBA00023015"/>
    </source>
</evidence>
<keyword evidence="6" id="KW-0418">Kinase</keyword>
<feature type="domain" description="Histidine kinase" evidence="15">
    <location>
        <begin position="875"/>
        <end position="1092"/>
    </location>
</feature>
<dbReference type="SUPFAM" id="SSF46689">
    <property type="entry name" value="Homeodomain-like"/>
    <property type="match status" value="1"/>
</dbReference>
<feature type="modified residue" description="4-aspartylphosphate" evidence="12">
    <location>
        <position position="1188"/>
    </location>
</feature>
<protein>
    <recommendedName>
        <fullName evidence="2">histidine kinase</fullName>
        <ecNumber evidence="2">2.7.13.3</ecNumber>
    </recommendedName>
</protein>
<accession>A0A2N0VGN3</accession>
<dbReference type="SMART" id="SM00342">
    <property type="entry name" value="HTH_ARAC"/>
    <property type="match status" value="1"/>
</dbReference>
<evidence type="ECO:0000259" key="14">
    <source>
        <dbReference type="PROSITE" id="PS01124"/>
    </source>
</evidence>
<evidence type="ECO:0000256" key="5">
    <source>
        <dbReference type="ARBA" id="ARBA00022741"/>
    </source>
</evidence>
<dbReference type="PROSITE" id="PS01124">
    <property type="entry name" value="HTH_ARAC_FAMILY_2"/>
    <property type="match status" value="1"/>
</dbReference>
<dbReference type="GO" id="GO:0043565">
    <property type="term" value="F:sequence-specific DNA binding"/>
    <property type="evidence" value="ECO:0007669"/>
    <property type="project" value="InterPro"/>
</dbReference>
<evidence type="ECO:0000256" key="10">
    <source>
        <dbReference type="ARBA" id="ARBA00023125"/>
    </source>
</evidence>
<dbReference type="PRINTS" id="PR00344">
    <property type="entry name" value="BCTRLSENSOR"/>
</dbReference>
<comment type="catalytic activity">
    <reaction evidence="1">
        <text>ATP + protein L-histidine = ADP + protein N-phospho-L-histidine.</text>
        <dbReference type="EC" id="2.7.13.3"/>
    </reaction>
</comment>
<keyword evidence="4" id="KW-0808">Transferase</keyword>
<evidence type="ECO:0000256" key="11">
    <source>
        <dbReference type="ARBA" id="ARBA00023163"/>
    </source>
</evidence>
<evidence type="ECO:0000313" key="18">
    <source>
        <dbReference type="Proteomes" id="UP000233398"/>
    </source>
</evidence>
<dbReference type="SMART" id="SM00448">
    <property type="entry name" value="REC"/>
    <property type="match status" value="1"/>
</dbReference>
<dbReference type="InterPro" id="IPR001789">
    <property type="entry name" value="Sig_transdc_resp-reg_receiver"/>
</dbReference>
<dbReference type="InterPro" id="IPR036890">
    <property type="entry name" value="HATPase_C_sf"/>
</dbReference>
<evidence type="ECO:0000256" key="4">
    <source>
        <dbReference type="ARBA" id="ARBA00022679"/>
    </source>
</evidence>
<evidence type="ECO:0000256" key="7">
    <source>
        <dbReference type="ARBA" id="ARBA00022840"/>
    </source>
</evidence>
<dbReference type="InterPro" id="IPR018062">
    <property type="entry name" value="HTH_AraC-typ_CS"/>
</dbReference>
<keyword evidence="10" id="KW-0238">DNA-binding</keyword>
<dbReference type="Gene3D" id="2.60.40.10">
    <property type="entry name" value="Immunoglobulins"/>
    <property type="match status" value="1"/>
</dbReference>
<dbReference type="Gene3D" id="1.10.287.130">
    <property type="match status" value="1"/>
</dbReference>
<keyword evidence="9" id="KW-0805">Transcription regulation</keyword>
<dbReference type="SMART" id="SM00388">
    <property type="entry name" value="HisKA"/>
    <property type="match status" value="1"/>
</dbReference>
<dbReference type="InterPro" id="IPR009057">
    <property type="entry name" value="Homeodomain-like_sf"/>
</dbReference>
<dbReference type="FunFam" id="3.30.565.10:FF:000037">
    <property type="entry name" value="Hybrid sensor histidine kinase/response regulator"/>
    <property type="match status" value="1"/>
</dbReference>
<dbReference type="InterPro" id="IPR011110">
    <property type="entry name" value="Reg_prop"/>
</dbReference>
<dbReference type="Gene3D" id="1.10.10.60">
    <property type="entry name" value="Homeodomain-like"/>
    <property type="match status" value="1"/>
</dbReference>
<dbReference type="InterPro" id="IPR004358">
    <property type="entry name" value="Sig_transdc_His_kin-like_C"/>
</dbReference>
<dbReference type="Pfam" id="PF00512">
    <property type="entry name" value="HisKA"/>
    <property type="match status" value="1"/>
</dbReference>
<dbReference type="RefSeq" id="WP_101073808.1">
    <property type="nucleotide sequence ID" value="NZ_PISP01000003.1"/>
</dbReference>
<dbReference type="Pfam" id="PF00072">
    <property type="entry name" value="Response_reg"/>
    <property type="match status" value="1"/>
</dbReference>
<dbReference type="PROSITE" id="PS50110">
    <property type="entry name" value="RESPONSE_REGULATORY"/>
    <property type="match status" value="1"/>
</dbReference>
<proteinExistence type="predicted"/>
<dbReference type="Gene3D" id="3.40.50.2300">
    <property type="match status" value="1"/>
</dbReference>
<dbReference type="InterPro" id="IPR036097">
    <property type="entry name" value="HisK_dim/P_sf"/>
</dbReference>
<evidence type="ECO:0000256" key="2">
    <source>
        <dbReference type="ARBA" id="ARBA00012438"/>
    </source>
</evidence>
<dbReference type="CDD" id="cd17574">
    <property type="entry name" value="REC_OmpR"/>
    <property type="match status" value="1"/>
</dbReference>
<dbReference type="Pfam" id="PF12833">
    <property type="entry name" value="HTH_18"/>
    <property type="match status" value="1"/>
</dbReference>
<dbReference type="CDD" id="cd00075">
    <property type="entry name" value="HATPase"/>
    <property type="match status" value="1"/>
</dbReference>
<feature type="domain" description="HTH araC/xylS-type" evidence="14">
    <location>
        <begin position="1292"/>
        <end position="1391"/>
    </location>
</feature>
<dbReference type="InterPro" id="IPR011123">
    <property type="entry name" value="Y_Y_Y"/>
</dbReference>
<dbReference type="SUPFAM" id="SSF63829">
    <property type="entry name" value="Calcium-dependent phosphotriesterase"/>
    <property type="match status" value="2"/>
</dbReference>
<keyword evidence="7" id="KW-0067">ATP-binding</keyword>
<dbReference type="InterPro" id="IPR011006">
    <property type="entry name" value="CheY-like_superfamily"/>
</dbReference>
<reference evidence="17 18" key="1">
    <citation type="submission" date="2017-11" db="EMBL/GenBank/DDBJ databases">
        <title>Rhodohalobacter 15182 sp. nov., isolated from a salt lake.</title>
        <authorList>
            <person name="Han S."/>
        </authorList>
    </citation>
    <scope>NUCLEOTIDE SEQUENCE [LARGE SCALE GENOMIC DNA]</scope>
    <source>
        <strain evidence="17 18">15182</strain>
    </source>
</reference>
<dbReference type="InterPro" id="IPR015943">
    <property type="entry name" value="WD40/YVTN_repeat-like_dom_sf"/>
</dbReference>
<evidence type="ECO:0000259" key="15">
    <source>
        <dbReference type="PROSITE" id="PS50109"/>
    </source>
</evidence>
<gene>
    <name evidence="17" type="ORF">CWD77_12040</name>
</gene>
<keyword evidence="11" id="KW-0804">Transcription</keyword>
<dbReference type="GO" id="GO:0005524">
    <property type="term" value="F:ATP binding"/>
    <property type="evidence" value="ECO:0007669"/>
    <property type="project" value="UniProtKB-KW"/>
</dbReference>
<feature type="chain" id="PRO_5014851701" description="histidine kinase" evidence="13">
    <location>
        <begin position="22"/>
        <end position="1397"/>
    </location>
</feature>
<organism evidence="17 18">
    <name type="scientific">Rhodohalobacter barkolensis</name>
    <dbReference type="NCBI Taxonomy" id="2053187"/>
    <lineage>
        <taxon>Bacteria</taxon>
        <taxon>Pseudomonadati</taxon>
        <taxon>Balneolota</taxon>
        <taxon>Balneolia</taxon>
        <taxon>Balneolales</taxon>
        <taxon>Balneolaceae</taxon>
        <taxon>Rhodohalobacter</taxon>
    </lineage>
</organism>
<name>A0A2N0VGN3_9BACT</name>
<dbReference type="EC" id="2.7.13.3" evidence="2"/>
<evidence type="ECO:0000259" key="16">
    <source>
        <dbReference type="PROSITE" id="PS50110"/>
    </source>
</evidence>
<dbReference type="Pfam" id="PF07495">
    <property type="entry name" value="Y_Y_Y"/>
    <property type="match status" value="1"/>
</dbReference>